<organism evidence="1 2">
    <name type="scientific">Trichoderma simmonsii</name>
    <dbReference type="NCBI Taxonomy" id="1491479"/>
    <lineage>
        <taxon>Eukaryota</taxon>
        <taxon>Fungi</taxon>
        <taxon>Dikarya</taxon>
        <taxon>Ascomycota</taxon>
        <taxon>Pezizomycotina</taxon>
        <taxon>Sordariomycetes</taxon>
        <taxon>Hypocreomycetidae</taxon>
        <taxon>Hypocreales</taxon>
        <taxon>Hypocreaceae</taxon>
        <taxon>Trichoderma</taxon>
    </lineage>
</organism>
<evidence type="ECO:0000313" key="2">
    <source>
        <dbReference type="Proteomes" id="UP000826661"/>
    </source>
</evidence>
<reference evidence="1 2" key="1">
    <citation type="journal article" date="2021" name="BMC Genomics">
        <title>Telomere-to-telomere genome assembly of asparaginase-producing Trichoderma simmonsii.</title>
        <authorList>
            <person name="Chung D."/>
            <person name="Kwon Y.M."/>
            <person name="Yang Y."/>
        </authorList>
    </citation>
    <scope>NUCLEOTIDE SEQUENCE [LARGE SCALE GENOMIC DNA]</scope>
    <source>
        <strain evidence="1 2">GH-Sj1</strain>
    </source>
</reference>
<gene>
    <name evidence="1" type="ORF">H0G86_013092</name>
</gene>
<sequence length="156" mass="17320">MPPQRKTLHVSGSTESIGALDILAQIKVDFYESKSILQETSRSRGSFFSAFTASRSKSGDGAKNLEKTISDIIVKLNGLTARTDIPLDRLPNAIISMRQIEKKLRDNIIAELKAGMINKKYVVDYGELSKQALSICAEATKIYETAWRGTDYIYIA</sequence>
<accession>A0A8G0PP00</accession>
<keyword evidence="2" id="KW-1185">Reference proteome</keyword>
<dbReference type="Proteomes" id="UP000826661">
    <property type="component" value="Chromosome VII"/>
</dbReference>
<protein>
    <submittedName>
        <fullName evidence="1">Uncharacterized protein</fullName>
    </submittedName>
</protein>
<evidence type="ECO:0000313" key="1">
    <source>
        <dbReference type="EMBL" id="QYT06230.1"/>
    </source>
</evidence>
<dbReference type="EMBL" id="CP075870">
    <property type="protein sequence ID" value="QYT06230.1"/>
    <property type="molecule type" value="Genomic_DNA"/>
</dbReference>
<name>A0A8G0PP00_9HYPO</name>
<dbReference type="AlphaFoldDB" id="A0A8G0PP00"/>
<proteinExistence type="predicted"/>